<dbReference type="AlphaFoldDB" id="A0A285D3J9"/>
<organism evidence="4 5">
    <name type="scientific">Bacillus oleivorans</name>
    <dbReference type="NCBI Taxonomy" id="1448271"/>
    <lineage>
        <taxon>Bacteria</taxon>
        <taxon>Bacillati</taxon>
        <taxon>Bacillota</taxon>
        <taxon>Bacilli</taxon>
        <taxon>Bacillales</taxon>
        <taxon>Bacillaceae</taxon>
        <taxon>Bacillus</taxon>
    </lineage>
</organism>
<dbReference type="Proteomes" id="UP000219546">
    <property type="component" value="Unassembled WGS sequence"/>
</dbReference>
<evidence type="ECO:0000313" key="5">
    <source>
        <dbReference type="Proteomes" id="UP000219546"/>
    </source>
</evidence>
<dbReference type="OrthoDB" id="846150at2"/>
<evidence type="ECO:0000259" key="3">
    <source>
        <dbReference type="Pfam" id="PF00144"/>
    </source>
</evidence>
<accession>A0A285D3J9</accession>
<feature type="transmembrane region" description="Helical" evidence="1">
    <location>
        <begin position="409"/>
        <end position="432"/>
    </location>
</feature>
<dbReference type="Gene3D" id="3.40.710.10">
    <property type="entry name" value="DD-peptidase/beta-lactamase superfamily"/>
    <property type="match status" value="1"/>
</dbReference>
<gene>
    <name evidence="4" type="ORF">SAMN05877753_10978</name>
</gene>
<dbReference type="InterPro" id="IPR012338">
    <property type="entry name" value="Beta-lactam/transpept-like"/>
</dbReference>
<reference evidence="4 5" key="1">
    <citation type="submission" date="2017-08" db="EMBL/GenBank/DDBJ databases">
        <authorList>
            <person name="de Groot N.N."/>
        </authorList>
    </citation>
    <scope>NUCLEOTIDE SEQUENCE [LARGE SCALE GENOMIC DNA]</scope>
    <source>
        <strain evidence="4 5">JC228</strain>
    </source>
</reference>
<dbReference type="SUPFAM" id="SSF56601">
    <property type="entry name" value="beta-lactamase/transpeptidase-like"/>
    <property type="match status" value="1"/>
</dbReference>
<feature type="transmembrane region" description="Helical" evidence="1">
    <location>
        <begin position="379"/>
        <end position="397"/>
    </location>
</feature>
<dbReference type="Pfam" id="PF00144">
    <property type="entry name" value="Beta-lactamase"/>
    <property type="match status" value="1"/>
</dbReference>
<feature type="domain" description="Beta-lactamase-related" evidence="3">
    <location>
        <begin position="31"/>
        <end position="346"/>
    </location>
</feature>
<dbReference type="RefSeq" id="WP_097159926.1">
    <property type="nucleotide sequence ID" value="NZ_JBEPMQ010000009.1"/>
</dbReference>
<keyword evidence="1" id="KW-0472">Membrane</keyword>
<dbReference type="EMBL" id="OAOP01000009">
    <property type="protein sequence ID" value="SNX74397.1"/>
    <property type="molecule type" value="Genomic_DNA"/>
</dbReference>
<keyword evidence="1" id="KW-1133">Transmembrane helix</keyword>
<name>A0A285D3J9_9BACI</name>
<evidence type="ECO:0000313" key="4">
    <source>
        <dbReference type="EMBL" id="SNX74397.1"/>
    </source>
</evidence>
<dbReference type="InterPro" id="IPR050491">
    <property type="entry name" value="AmpC-like"/>
</dbReference>
<keyword evidence="2" id="KW-0732">Signal</keyword>
<dbReference type="PANTHER" id="PTHR46825:SF9">
    <property type="entry name" value="BETA-LACTAMASE-RELATED DOMAIN-CONTAINING PROTEIN"/>
    <property type="match status" value="1"/>
</dbReference>
<proteinExistence type="predicted"/>
<sequence>MKKLKLCLLLLILLCIPFPVQAEDDHTTQSLRDYMEQALDDYQIPGATLAVIKDGELVFQESWGVQSDGTPVTEDTLFTIGSVSKPLTSLAIMKLAEEQTLDLDQAINTYIPSFSYDKGAFEKDITIRHLLAHTSGISSYDGLKVAELNLRGEDAISQAVAQLGTVTLRSEPGETHQYSAANYLLLGLIIEEVTNQTFADYMETEVFSELGMSKTVSTYEAASSLGYQPGFQSWFGKPVKSEIFFDDSGAPYGYITSTSNDMVKYVEFLLDGGEELLSASIFAEYISPQIHRKEDMFYGLGWRISENPEDAYYFHGGETPDSRAELFLDPDQNYGFVLLTNKNNYSEVLHTTYMREGIKAIMEGNEVPALPEASYQMQWMSLSLVIIVTLLSGWHLFHHKRKPNIRNKAAGSIGVISIGLSIAFIPVLTYIFGTPWHTIDTYAPETSLLVKLLIGVLAIHGILTLVFIRFKKGGIGFNRKAA</sequence>
<dbReference type="PANTHER" id="PTHR46825">
    <property type="entry name" value="D-ALANYL-D-ALANINE-CARBOXYPEPTIDASE/ENDOPEPTIDASE AMPH"/>
    <property type="match status" value="1"/>
</dbReference>
<evidence type="ECO:0000256" key="1">
    <source>
        <dbReference type="SAM" id="Phobius"/>
    </source>
</evidence>
<dbReference type="InterPro" id="IPR001466">
    <property type="entry name" value="Beta-lactam-related"/>
</dbReference>
<feature type="chain" id="PRO_5012786574" evidence="2">
    <location>
        <begin position="23"/>
        <end position="482"/>
    </location>
</feature>
<protein>
    <submittedName>
        <fullName evidence="4">CubicO group peptidase (Beta-lactamase class C family)</fullName>
    </submittedName>
</protein>
<feature type="transmembrane region" description="Helical" evidence="1">
    <location>
        <begin position="452"/>
        <end position="470"/>
    </location>
</feature>
<feature type="signal peptide" evidence="2">
    <location>
        <begin position="1"/>
        <end position="22"/>
    </location>
</feature>
<evidence type="ECO:0000256" key="2">
    <source>
        <dbReference type="SAM" id="SignalP"/>
    </source>
</evidence>
<keyword evidence="5" id="KW-1185">Reference proteome</keyword>
<keyword evidence="1" id="KW-0812">Transmembrane</keyword>